<protein>
    <submittedName>
        <fullName evidence="3">Uncharacterized protein</fullName>
    </submittedName>
</protein>
<feature type="signal peptide" evidence="2">
    <location>
        <begin position="1"/>
        <end position="15"/>
    </location>
</feature>
<name>A0A6L2MYQ7_TANCI</name>
<feature type="compositionally biased region" description="Low complexity" evidence="1">
    <location>
        <begin position="37"/>
        <end position="50"/>
    </location>
</feature>
<proteinExistence type="predicted"/>
<gene>
    <name evidence="3" type="ORF">Tci_050991</name>
</gene>
<dbReference type="EMBL" id="BKCJ010007789">
    <property type="protein sequence ID" value="GEU79013.1"/>
    <property type="molecule type" value="Genomic_DNA"/>
</dbReference>
<feature type="region of interest" description="Disordered" evidence="1">
    <location>
        <begin position="25"/>
        <end position="112"/>
    </location>
</feature>
<sequence>MVSFFFLDIPHLSLSLFPASSPDPANLRPPLQPTHATPPSLSSPPILTPIVTTTSESPRPPHCCYHLAATPPPPSSPSPRHHPHATYHPRTTSPSSSSPSHHPPPPSQHHKGNTVRLRLVLNVAPEGAFGSLNTTRGAFGSGFEHLDFRERLVDGEKGAFGCCTQKMCLKRLAYIQVKAQFHELRCVIVITYGDYCIGYNGHAYISNLGLKHKELQGSKIHIRSESTLLENGRPTHSNGRLKHCIRCTLRNISDPAFAGVIGRSRRGM</sequence>
<comment type="caution">
    <text evidence="3">The sequence shown here is derived from an EMBL/GenBank/DDBJ whole genome shotgun (WGS) entry which is preliminary data.</text>
</comment>
<keyword evidence="2" id="KW-0732">Signal</keyword>
<accession>A0A6L2MYQ7</accession>
<reference evidence="3" key="1">
    <citation type="journal article" date="2019" name="Sci. Rep.">
        <title>Draft genome of Tanacetum cinerariifolium, the natural source of mosquito coil.</title>
        <authorList>
            <person name="Yamashiro T."/>
            <person name="Shiraishi A."/>
            <person name="Satake H."/>
            <person name="Nakayama K."/>
        </authorList>
    </citation>
    <scope>NUCLEOTIDE SEQUENCE</scope>
</reference>
<organism evidence="3">
    <name type="scientific">Tanacetum cinerariifolium</name>
    <name type="common">Dalmatian daisy</name>
    <name type="synonym">Chrysanthemum cinerariifolium</name>
    <dbReference type="NCBI Taxonomy" id="118510"/>
    <lineage>
        <taxon>Eukaryota</taxon>
        <taxon>Viridiplantae</taxon>
        <taxon>Streptophyta</taxon>
        <taxon>Embryophyta</taxon>
        <taxon>Tracheophyta</taxon>
        <taxon>Spermatophyta</taxon>
        <taxon>Magnoliopsida</taxon>
        <taxon>eudicotyledons</taxon>
        <taxon>Gunneridae</taxon>
        <taxon>Pentapetalae</taxon>
        <taxon>asterids</taxon>
        <taxon>campanulids</taxon>
        <taxon>Asterales</taxon>
        <taxon>Asteraceae</taxon>
        <taxon>Asteroideae</taxon>
        <taxon>Anthemideae</taxon>
        <taxon>Anthemidinae</taxon>
        <taxon>Tanacetum</taxon>
    </lineage>
</organism>
<feature type="chain" id="PRO_5026654958" evidence="2">
    <location>
        <begin position="16"/>
        <end position="268"/>
    </location>
</feature>
<evidence type="ECO:0000256" key="1">
    <source>
        <dbReference type="SAM" id="MobiDB-lite"/>
    </source>
</evidence>
<evidence type="ECO:0000313" key="3">
    <source>
        <dbReference type="EMBL" id="GEU79013.1"/>
    </source>
</evidence>
<dbReference type="AlphaFoldDB" id="A0A6L2MYQ7"/>
<evidence type="ECO:0000256" key="2">
    <source>
        <dbReference type="SAM" id="SignalP"/>
    </source>
</evidence>